<dbReference type="InterPro" id="IPR036259">
    <property type="entry name" value="MFS_trans_sf"/>
</dbReference>
<keyword evidence="2" id="KW-0813">Transport</keyword>
<comment type="subcellular location">
    <subcellularLocation>
        <location evidence="1">Cell membrane</location>
        <topology evidence="1">Multi-pass membrane protein</topology>
    </subcellularLocation>
</comment>
<dbReference type="EMBL" id="QRXG01000023">
    <property type="protein sequence ID" value="RGT79807.1"/>
    <property type="molecule type" value="Genomic_DNA"/>
</dbReference>
<feature type="transmembrane region" description="Helical" evidence="6">
    <location>
        <begin position="349"/>
        <end position="372"/>
    </location>
</feature>
<evidence type="ECO:0000256" key="4">
    <source>
        <dbReference type="ARBA" id="ARBA00022989"/>
    </source>
</evidence>
<feature type="transmembrane region" description="Helical" evidence="6">
    <location>
        <begin position="314"/>
        <end position="337"/>
    </location>
</feature>
<evidence type="ECO:0000313" key="10">
    <source>
        <dbReference type="Proteomes" id="UP000266066"/>
    </source>
</evidence>
<evidence type="ECO:0000313" key="8">
    <source>
        <dbReference type="EMBL" id="RGR55923.1"/>
    </source>
</evidence>
<dbReference type="CDD" id="cd06174">
    <property type="entry name" value="MFS"/>
    <property type="match status" value="1"/>
</dbReference>
<dbReference type="AlphaFoldDB" id="A0A395UZT4"/>
<keyword evidence="5 6" id="KW-0472">Membrane</keyword>
<dbReference type="Proteomes" id="UP000266066">
    <property type="component" value="Unassembled WGS sequence"/>
</dbReference>
<gene>
    <name evidence="9" type="ORF">DWX06_11900</name>
    <name evidence="8" type="ORF">DWY38_04155</name>
</gene>
<dbReference type="Pfam" id="PF07690">
    <property type="entry name" value="MFS_1"/>
    <property type="match status" value="1"/>
</dbReference>
<keyword evidence="4 6" id="KW-1133">Transmembrane helix</keyword>
<feature type="transmembrane region" description="Helical" evidence="6">
    <location>
        <begin position="226"/>
        <end position="247"/>
    </location>
</feature>
<dbReference type="InterPro" id="IPR053160">
    <property type="entry name" value="MFS_DHA3_Transporter"/>
</dbReference>
<sequence length="403" mass="45343">MTITMKKNSRLSKSRQFILLEMVFFLHTGIIGAVYTLYLLSLGLSLFEANAISAIFNIAAIVFEVPSGAMCDSIGKRKTSLFAGVTLFLAMLCFLSSVNILVAVMGQVFWGLSYALESGTIEAWFVNDGALKGNELDRVFAASSKIQSVIMIVGSFIGSWLADYSLKFIWLIPCISSVCFIIMVLKFVEDKKEIQPKSSILSLYKTSIKYIKIGGSLIVKNQRITYLYIFVTLMGFISSPLMIFWSVYLKQIDSGFSYMYLSVIWVFIQVSIIIGNQILEIIGKYIKRKKILMVTFLIFGLSILFMNIKNGVMVVIVLICIQEIVWTMICSIQRGLLNDYIDDQTRTTMISFSSLFNAIGKISASVLFGFLADSFSILFAWTISGVLSLFTIWFVHIMYKKLD</sequence>
<dbReference type="Proteomes" id="UP000284296">
    <property type="component" value="Unassembled WGS sequence"/>
</dbReference>
<protein>
    <submittedName>
        <fullName evidence="8">MFS transporter</fullName>
    </submittedName>
</protein>
<reference evidence="10 11" key="1">
    <citation type="submission" date="2018-08" db="EMBL/GenBank/DDBJ databases">
        <title>A genome reference for cultivated species of the human gut microbiota.</title>
        <authorList>
            <person name="Zou Y."/>
            <person name="Xue W."/>
            <person name="Luo G."/>
        </authorList>
    </citation>
    <scope>NUCLEOTIDE SEQUENCE [LARGE SCALE GENOMIC DNA]</scope>
    <source>
        <strain evidence="9 11">AF18-16LB</strain>
        <strain evidence="8 10">AF25-15</strain>
    </source>
</reference>
<feature type="transmembrane region" description="Helical" evidence="6">
    <location>
        <begin position="378"/>
        <end position="399"/>
    </location>
</feature>
<feature type="transmembrane region" description="Helical" evidence="6">
    <location>
        <begin position="20"/>
        <end position="39"/>
    </location>
</feature>
<dbReference type="PANTHER" id="PTHR23530">
    <property type="entry name" value="TRANSPORT PROTEIN-RELATED"/>
    <property type="match status" value="1"/>
</dbReference>
<accession>A0A395UZT4</accession>
<evidence type="ECO:0000256" key="2">
    <source>
        <dbReference type="ARBA" id="ARBA00022448"/>
    </source>
</evidence>
<feature type="domain" description="Major facilitator superfamily (MFS) profile" evidence="7">
    <location>
        <begin position="13"/>
        <end position="403"/>
    </location>
</feature>
<dbReference type="InterPro" id="IPR011701">
    <property type="entry name" value="MFS"/>
</dbReference>
<comment type="caution">
    <text evidence="8">The sequence shown here is derived from an EMBL/GenBank/DDBJ whole genome shotgun (WGS) entry which is preliminary data.</text>
</comment>
<feature type="transmembrane region" description="Helical" evidence="6">
    <location>
        <begin position="51"/>
        <end position="69"/>
    </location>
</feature>
<evidence type="ECO:0000256" key="3">
    <source>
        <dbReference type="ARBA" id="ARBA00022692"/>
    </source>
</evidence>
<dbReference type="GO" id="GO:0022857">
    <property type="term" value="F:transmembrane transporter activity"/>
    <property type="evidence" value="ECO:0007669"/>
    <property type="project" value="InterPro"/>
</dbReference>
<evidence type="ECO:0000256" key="6">
    <source>
        <dbReference type="SAM" id="Phobius"/>
    </source>
</evidence>
<organism evidence="8 10">
    <name type="scientific">Agathobacter rectalis</name>
    <dbReference type="NCBI Taxonomy" id="39491"/>
    <lineage>
        <taxon>Bacteria</taxon>
        <taxon>Bacillati</taxon>
        <taxon>Bacillota</taxon>
        <taxon>Clostridia</taxon>
        <taxon>Lachnospirales</taxon>
        <taxon>Lachnospiraceae</taxon>
        <taxon>Agathobacter</taxon>
    </lineage>
</organism>
<dbReference type="PROSITE" id="PS50850">
    <property type="entry name" value="MFS"/>
    <property type="match status" value="1"/>
</dbReference>
<dbReference type="InterPro" id="IPR020846">
    <property type="entry name" value="MFS_dom"/>
</dbReference>
<evidence type="ECO:0000259" key="7">
    <source>
        <dbReference type="PROSITE" id="PS50850"/>
    </source>
</evidence>
<proteinExistence type="predicted"/>
<dbReference type="EMBL" id="QRUJ01000003">
    <property type="protein sequence ID" value="RGR55923.1"/>
    <property type="molecule type" value="Genomic_DNA"/>
</dbReference>
<dbReference type="RefSeq" id="WP_118004547.1">
    <property type="nucleotide sequence ID" value="NZ_QRXF01000024.1"/>
</dbReference>
<dbReference type="SUPFAM" id="SSF103473">
    <property type="entry name" value="MFS general substrate transporter"/>
    <property type="match status" value="1"/>
</dbReference>
<evidence type="ECO:0000313" key="11">
    <source>
        <dbReference type="Proteomes" id="UP000284296"/>
    </source>
</evidence>
<feature type="transmembrane region" description="Helical" evidence="6">
    <location>
        <begin position="259"/>
        <end position="279"/>
    </location>
</feature>
<evidence type="ECO:0000313" key="9">
    <source>
        <dbReference type="EMBL" id="RGT79807.1"/>
    </source>
</evidence>
<feature type="transmembrane region" description="Helical" evidence="6">
    <location>
        <begin position="168"/>
        <end position="188"/>
    </location>
</feature>
<dbReference type="PANTHER" id="PTHR23530:SF1">
    <property type="entry name" value="PERMEASE, MAJOR FACILITATOR SUPERFAMILY-RELATED"/>
    <property type="match status" value="1"/>
</dbReference>
<evidence type="ECO:0000256" key="5">
    <source>
        <dbReference type="ARBA" id="ARBA00023136"/>
    </source>
</evidence>
<evidence type="ECO:0000256" key="1">
    <source>
        <dbReference type="ARBA" id="ARBA00004651"/>
    </source>
</evidence>
<dbReference type="Gene3D" id="1.20.1250.20">
    <property type="entry name" value="MFS general substrate transporter like domains"/>
    <property type="match status" value="1"/>
</dbReference>
<name>A0A395UZT4_9FIRM</name>
<dbReference type="GO" id="GO:0005886">
    <property type="term" value="C:plasma membrane"/>
    <property type="evidence" value="ECO:0007669"/>
    <property type="project" value="UniProtKB-SubCell"/>
</dbReference>
<feature type="transmembrane region" description="Helical" evidence="6">
    <location>
        <begin position="291"/>
        <end position="308"/>
    </location>
</feature>
<feature type="transmembrane region" description="Helical" evidence="6">
    <location>
        <begin position="81"/>
        <end position="102"/>
    </location>
</feature>
<keyword evidence="3 6" id="KW-0812">Transmembrane</keyword>